<dbReference type="Proteomes" id="UP000017836">
    <property type="component" value="Unassembled WGS sequence"/>
</dbReference>
<organism evidence="2 3">
    <name type="scientific">Amborella trichopoda</name>
    <dbReference type="NCBI Taxonomy" id="13333"/>
    <lineage>
        <taxon>Eukaryota</taxon>
        <taxon>Viridiplantae</taxon>
        <taxon>Streptophyta</taxon>
        <taxon>Embryophyta</taxon>
        <taxon>Tracheophyta</taxon>
        <taxon>Spermatophyta</taxon>
        <taxon>Magnoliopsida</taxon>
        <taxon>Amborellales</taxon>
        <taxon>Amborellaceae</taxon>
        <taxon>Amborella</taxon>
    </lineage>
</organism>
<gene>
    <name evidence="2" type="ORF">AMTR_s00153p00036670</name>
</gene>
<dbReference type="GO" id="GO:0006048">
    <property type="term" value="P:UDP-N-acetylglucosamine biosynthetic process"/>
    <property type="evidence" value="ECO:0000318"/>
    <property type="project" value="GO_Central"/>
</dbReference>
<dbReference type="GO" id="GO:0003977">
    <property type="term" value="F:UDP-N-acetylglucosamine diphosphorylase activity"/>
    <property type="evidence" value="ECO:0000318"/>
    <property type="project" value="GO_Central"/>
</dbReference>
<proteinExistence type="predicted"/>
<protein>
    <recommendedName>
        <fullName evidence="1">UGP3-like C-terminal hexapeptide repeats domain-containing protein</fullName>
    </recommendedName>
</protein>
<dbReference type="EMBL" id="KI393119">
    <property type="protein sequence ID" value="ERN08982.1"/>
    <property type="molecule type" value="Genomic_DNA"/>
</dbReference>
<evidence type="ECO:0000313" key="3">
    <source>
        <dbReference type="Proteomes" id="UP000017836"/>
    </source>
</evidence>
<dbReference type="OrthoDB" id="2020092at2759"/>
<name>W1PG51_AMBTC</name>
<dbReference type="InterPro" id="IPR039741">
    <property type="entry name" value="UDP-sugar_pyrophosphorylase"/>
</dbReference>
<dbReference type="GO" id="GO:0046506">
    <property type="term" value="P:sulfolipid biosynthetic process"/>
    <property type="evidence" value="ECO:0007669"/>
    <property type="project" value="EnsemblPlants"/>
</dbReference>
<dbReference type="PANTHER" id="PTHR11952:SF14">
    <property type="entry name" value="UTP--GLUCOSE-1-PHOSPHATE URIDYLYLTRANSFERASE 3, CHLOROPLASTIC"/>
    <property type="match status" value="1"/>
</dbReference>
<dbReference type="PANTHER" id="PTHR11952">
    <property type="entry name" value="UDP- GLUCOSE PYROPHOSPHORYLASE"/>
    <property type="match status" value="1"/>
</dbReference>
<dbReference type="AlphaFoldDB" id="W1PG51"/>
<dbReference type="InterPro" id="IPR029044">
    <property type="entry name" value="Nucleotide-diphossugar_trans"/>
</dbReference>
<dbReference type="SUPFAM" id="SSF53448">
    <property type="entry name" value="Nucleotide-diphospho-sugar transferases"/>
    <property type="match status" value="1"/>
</dbReference>
<dbReference type="InterPro" id="IPR057388">
    <property type="entry name" value="Hexapep_UGP3_C"/>
</dbReference>
<accession>W1PG51</accession>
<dbReference type="GO" id="GO:0009507">
    <property type="term" value="C:chloroplast"/>
    <property type="evidence" value="ECO:0007669"/>
    <property type="project" value="EnsemblPlants"/>
</dbReference>
<dbReference type="GO" id="GO:0006011">
    <property type="term" value="P:UDP-alpha-D-glucose metabolic process"/>
    <property type="evidence" value="ECO:0007669"/>
    <property type="project" value="EnsemblPlants"/>
</dbReference>
<dbReference type="Pfam" id="PF25441">
    <property type="entry name" value="Hexapep_UGP3_C"/>
    <property type="match status" value="1"/>
</dbReference>
<keyword evidence="3" id="KW-1185">Reference proteome</keyword>
<reference evidence="3" key="1">
    <citation type="journal article" date="2013" name="Science">
        <title>The Amborella genome and the evolution of flowering plants.</title>
        <authorList>
            <consortium name="Amborella Genome Project"/>
        </authorList>
    </citation>
    <scope>NUCLEOTIDE SEQUENCE [LARGE SCALE GENOMIC DNA]</scope>
</reference>
<dbReference type="HOGENOM" id="CLU_016716_0_0_1"/>
<dbReference type="GO" id="GO:0003983">
    <property type="term" value="F:UTP:glucose-1-phosphate uridylyltransferase activity"/>
    <property type="evidence" value="ECO:0007669"/>
    <property type="project" value="EnsemblPlants"/>
</dbReference>
<sequence>MASSISMTTTTTTTGLQTFFSSPLPNKNARAEAHFITSRLSCRPRKCEFESKRRLPNSPFLSLKPTSLRNCLNFKTWVSTVSVEHSSDTPTPESKLETELARLVALRAVLSQANGMSEKIAVLDKEPRVKNFFYNNTNINGGVFASLKLDQSELYLLKCLVASGQGHVLQIDPFWLDEGIGGFDLERENGSSKGYGSSLKSAFYVLLGMIEKFEANGIHNGENHFGKGFIGGEDEAINDGFRGVLRRLLRTLADIENFYDCIGGIIGYQLAVLELLLTSKSGNTPSIEELRCEYKEFHVPFGSDLSEDANYASQAALWGLEGLPELGEIYPLGGSGDRLGLVDPDSGEFLPAAMLPFCGRTLLDGLVRDLQAREFLHFKLFGNQCITPVAIMTSSIKKNHELITSLCETKGWFGRGQKNFRLFEQPLVPTVGAVDGQWLISKPLSLVLKPGGHGVIWKLACDLGIFDWLYSHRRKGATVRQVSNVVAATDVTLLALAGIGHHHGKKMGFASCKRNPGATEGINVLIEKKRIDGHWMYGVTCIEYTEFDKLSNVKAPGSPDGSQAMYPANTNVLYVDLVAVEELGSNKDHGCLPGMVLNLKKPIVYEDQFGVKHSIFGGRLECTMQSIADHMLNTFPSRSYIDVQGTEDELDTFIVYNERKKVTSSAKRKRRLSDQSLHQTPDGAFLDVMRNAYDLLSPCNIEIPKIEDNSHYIHSVPPFIVLLHPALGPLWEVTRQKFHGGQISKGSELQIELTEFSWRNVELNGSLIIVAENVLGSVQTDENGDPLIHYGYRCGRCLLENIMIINKGIDWNCPGNTYWKHEVQRFECLKVVLHGNAELEAKDVTIEGNHTFEVPNGYRLQITGGNAGLSCKMIPIQTEMMDTGSWFWKYGLKDSHIHLEMVRL</sequence>
<feature type="domain" description="UGP3-like C-terminal hexapeptide repeats" evidence="1">
    <location>
        <begin position="738"/>
        <end position="902"/>
    </location>
</feature>
<dbReference type="Gramene" id="ERN08982">
    <property type="protein sequence ID" value="ERN08982"/>
    <property type="gene ID" value="AMTR_s00153p00036670"/>
</dbReference>
<dbReference type="eggNOG" id="ENOG502QU00">
    <property type="taxonomic scope" value="Eukaryota"/>
</dbReference>
<dbReference type="OMA" id="QYGHRCG"/>
<evidence type="ECO:0000313" key="2">
    <source>
        <dbReference type="EMBL" id="ERN08982.1"/>
    </source>
</evidence>
<dbReference type="STRING" id="13333.W1PG51"/>
<dbReference type="Gene3D" id="3.90.550.10">
    <property type="entry name" value="Spore Coat Polysaccharide Biosynthesis Protein SpsA, Chain A"/>
    <property type="match status" value="1"/>
</dbReference>
<evidence type="ECO:0000259" key="1">
    <source>
        <dbReference type="Pfam" id="PF25441"/>
    </source>
</evidence>